<dbReference type="GO" id="GO:0004175">
    <property type="term" value="F:endopeptidase activity"/>
    <property type="evidence" value="ECO:0007669"/>
    <property type="project" value="TreeGrafter"/>
</dbReference>
<dbReference type="CDD" id="cd06066">
    <property type="entry name" value="H2MP_NAD-link-bidir"/>
    <property type="match status" value="1"/>
</dbReference>
<accession>A0A0C1UQH9</accession>
<evidence type="ECO:0000313" key="1">
    <source>
        <dbReference type="EMBL" id="NEV67977.1"/>
    </source>
</evidence>
<proteinExistence type="predicted"/>
<protein>
    <submittedName>
        <fullName evidence="1">Hydrogenase maturation protease</fullName>
    </submittedName>
</protein>
<dbReference type="PANTHER" id="PTHR30302">
    <property type="entry name" value="HYDROGENASE 1 MATURATION PROTEASE"/>
    <property type="match status" value="1"/>
</dbReference>
<dbReference type="SUPFAM" id="SSF53163">
    <property type="entry name" value="HybD-like"/>
    <property type="match status" value="1"/>
</dbReference>
<keyword evidence="1" id="KW-0645">Protease</keyword>
<sequence>MTTLVVGYGNTLRGDDGVGYQLADQVAAWELPNVRAIACHQLTPELAAAMAECDRVIFIDATLPHTQVDVTWRSLSPSDAPGLDAHRSDPADLLRLTAQLYDTVPLAYQLLLPTAAMDFSETLSAIAQAGFDTALSQLWDFLTAP</sequence>
<dbReference type="InterPro" id="IPR023430">
    <property type="entry name" value="Pept_HybD-like_dom_sf"/>
</dbReference>
<dbReference type="GO" id="GO:0016485">
    <property type="term" value="P:protein processing"/>
    <property type="evidence" value="ECO:0007669"/>
    <property type="project" value="TreeGrafter"/>
</dbReference>
<dbReference type="NCBIfam" id="TIGR00072">
    <property type="entry name" value="hydrog_prot"/>
    <property type="match status" value="1"/>
</dbReference>
<dbReference type="PANTHER" id="PTHR30302:SF5">
    <property type="entry name" value="SLR1876 PROTEIN"/>
    <property type="match status" value="1"/>
</dbReference>
<comment type="caution">
    <text evidence="1">The sequence shown here is derived from an EMBL/GenBank/DDBJ whole genome shotgun (WGS) entry which is preliminary data.</text>
</comment>
<organism evidence="1">
    <name type="scientific">Lyngbya confervoides BDU141951</name>
    <dbReference type="NCBI Taxonomy" id="1574623"/>
    <lineage>
        <taxon>Bacteria</taxon>
        <taxon>Bacillati</taxon>
        <taxon>Cyanobacteriota</taxon>
        <taxon>Cyanophyceae</taxon>
        <taxon>Oscillatoriophycideae</taxon>
        <taxon>Oscillatoriales</taxon>
        <taxon>Microcoleaceae</taxon>
        <taxon>Lyngbya</taxon>
    </lineage>
</organism>
<name>A0A0C1UQH9_9CYAN</name>
<dbReference type="Gene3D" id="3.40.50.1450">
    <property type="entry name" value="HybD-like"/>
    <property type="match status" value="1"/>
</dbReference>
<dbReference type="GO" id="GO:0008047">
    <property type="term" value="F:enzyme activator activity"/>
    <property type="evidence" value="ECO:0007669"/>
    <property type="project" value="InterPro"/>
</dbReference>
<reference evidence="1" key="1">
    <citation type="submission" date="2014-11" db="EMBL/GenBank/DDBJ databases">
        <authorList>
            <person name="Malar M.C."/>
            <person name="Sen D."/>
            <person name="Tripathy S."/>
        </authorList>
    </citation>
    <scope>NUCLEOTIDE SEQUENCE</scope>
    <source>
        <strain evidence="1">BDU141951</strain>
    </source>
</reference>
<reference evidence="1" key="2">
    <citation type="journal article" date="2015" name="Genome Announc.">
        <title>Draft Genome Sequence of Filamentous Marine Cyanobacterium Lyngbya confervoides Strain BDU141951.</title>
        <authorList>
            <person name="Chandrababunaidu M.M."/>
            <person name="Sen D."/>
            <person name="Tripathy S."/>
        </authorList>
    </citation>
    <scope>NUCLEOTIDE SEQUENCE</scope>
    <source>
        <strain evidence="1">BDU141951</strain>
    </source>
</reference>
<gene>
    <name evidence="1" type="ORF">QQ91_012720</name>
</gene>
<dbReference type="InterPro" id="IPR000671">
    <property type="entry name" value="Peptidase_A31"/>
</dbReference>
<reference evidence="1" key="3">
    <citation type="submission" date="2020-02" db="EMBL/GenBank/DDBJ databases">
        <authorList>
            <person name="Sarangi A.N."/>
            <person name="Ghosh S."/>
            <person name="Mukherjee M."/>
            <person name="Tripathy S."/>
        </authorList>
    </citation>
    <scope>NUCLEOTIDE SEQUENCE</scope>
    <source>
        <strain evidence="1">BDU141951</strain>
    </source>
</reference>
<dbReference type="AlphaFoldDB" id="A0A0C1UQH9"/>
<dbReference type="EMBL" id="JTHE02000003">
    <property type="protein sequence ID" value="NEV67977.1"/>
    <property type="molecule type" value="Genomic_DNA"/>
</dbReference>
<keyword evidence="1" id="KW-0378">Hydrolase</keyword>